<evidence type="ECO:0000256" key="3">
    <source>
        <dbReference type="ARBA" id="ARBA00022692"/>
    </source>
</evidence>
<keyword evidence="3 6" id="KW-0812">Transmembrane</keyword>
<feature type="transmembrane region" description="Helical" evidence="6">
    <location>
        <begin position="30"/>
        <end position="50"/>
    </location>
</feature>
<dbReference type="InterPro" id="IPR036259">
    <property type="entry name" value="MFS_trans_sf"/>
</dbReference>
<dbReference type="Proteomes" id="UP001474181">
    <property type="component" value="Unassembled WGS sequence"/>
</dbReference>
<dbReference type="PANTHER" id="PTHR23513">
    <property type="entry name" value="INTEGRAL MEMBRANE EFFLUX PROTEIN-RELATED"/>
    <property type="match status" value="1"/>
</dbReference>
<evidence type="ECO:0000256" key="2">
    <source>
        <dbReference type="ARBA" id="ARBA00022475"/>
    </source>
</evidence>
<comment type="caution">
    <text evidence="7">The sequence shown here is derived from an EMBL/GenBank/DDBJ whole genome shotgun (WGS) entry which is preliminary data.</text>
</comment>
<gene>
    <name evidence="7" type="ORF">ABT404_51315</name>
</gene>
<feature type="transmembrane region" description="Helical" evidence="6">
    <location>
        <begin position="71"/>
        <end position="89"/>
    </location>
</feature>
<feature type="non-terminal residue" evidence="7">
    <location>
        <position position="1"/>
    </location>
</feature>
<keyword evidence="5 6" id="KW-0472">Membrane</keyword>
<evidence type="ECO:0000256" key="1">
    <source>
        <dbReference type="ARBA" id="ARBA00004651"/>
    </source>
</evidence>
<evidence type="ECO:0000256" key="4">
    <source>
        <dbReference type="ARBA" id="ARBA00022989"/>
    </source>
</evidence>
<dbReference type="Gene3D" id="1.20.1250.20">
    <property type="entry name" value="MFS general substrate transporter like domains"/>
    <property type="match status" value="1"/>
</dbReference>
<evidence type="ECO:0000256" key="5">
    <source>
        <dbReference type="ARBA" id="ARBA00023136"/>
    </source>
</evidence>
<evidence type="ECO:0000313" key="8">
    <source>
        <dbReference type="Proteomes" id="UP001474181"/>
    </source>
</evidence>
<sequence>EPRRPLVACNLAIVATALPLLALAGPAALWAVVAAAFASGLALSLVDSLWNSSLQQLIPDQVLSRVNSYDWMLSTVAAPLGLALAGPLADRAGTARTLVLAAVMIIVPCSLTVLIPGVRAVRRTQGGRIVGPRHEPVVVPVAEPVETPGV</sequence>
<dbReference type="EMBL" id="JBEPEK010000905">
    <property type="protein sequence ID" value="MER7187762.1"/>
    <property type="molecule type" value="Genomic_DNA"/>
</dbReference>
<comment type="subcellular location">
    <subcellularLocation>
        <location evidence="1">Cell membrane</location>
        <topology evidence="1">Multi-pass membrane protein</topology>
    </subcellularLocation>
</comment>
<feature type="transmembrane region" description="Helical" evidence="6">
    <location>
        <begin position="7"/>
        <end position="24"/>
    </location>
</feature>
<feature type="transmembrane region" description="Helical" evidence="6">
    <location>
        <begin position="95"/>
        <end position="118"/>
    </location>
</feature>
<protein>
    <recommendedName>
        <fullName evidence="9">MFS transporter</fullName>
    </recommendedName>
</protein>
<proteinExistence type="predicted"/>
<reference evidence="7 8" key="1">
    <citation type="submission" date="2024-06" db="EMBL/GenBank/DDBJ databases">
        <title>The Natural Products Discovery Center: Release of the First 8490 Sequenced Strains for Exploring Actinobacteria Biosynthetic Diversity.</title>
        <authorList>
            <person name="Kalkreuter E."/>
            <person name="Kautsar S.A."/>
            <person name="Yang D."/>
            <person name="Bader C.D."/>
            <person name="Teijaro C.N."/>
            <person name="Fluegel L."/>
            <person name="Davis C.M."/>
            <person name="Simpson J.R."/>
            <person name="Lauterbach L."/>
            <person name="Steele A.D."/>
            <person name="Gui C."/>
            <person name="Meng S."/>
            <person name="Li G."/>
            <person name="Viehrig K."/>
            <person name="Ye F."/>
            <person name="Su P."/>
            <person name="Kiefer A.F."/>
            <person name="Nichols A."/>
            <person name="Cepeda A.J."/>
            <person name="Yan W."/>
            <person name="Fan B."/>
            <person name="Jiang Y."/>
            <person name="Adhikari A."/>
            <person name="Zheng C.-J."/>
            <person name="Schuster L."/>
            <person name="Cowan T.M."/>
            <person name="Smanski M.J."/>
            <person name="Chevrette M.G."/>
            <person name="De Carvalho L.P.S."/>
            <person name="Shen B."/>
        </authorList>
    </citation>
    <scope>NUCLEOTIDE SEQUENCE [LARGE SCALE GENOMIC DNA]</scope>
    <source>
        <strain evidence="7 8">NPDC000234</strain>
    </source>
</reference>
<name>A0ABV1XFN5_9ACTN</name>
<dbReference type="PANTHER" id="PTHR23513:SF11">
    <property type="entry name" value="STAPHYLOFERRIN A TRANSPORTER"/>
    <property type="match status" value="1"/>
</dbReference>
<accession>A0ABV1XFN5</accession>
<keyword evidence="2" id="KW-1003">Cell membrane</keyword>
<evidence type="ECO:0008006" key="9">
    <source>
        <dbReference type="Google" id="ProtNLM"/>
    </source>
</evidence>
<evidence type="ECO:0000256" key="6">
    <source>
        <dbReference type="SAM" id="Phobius"/>
    </source>
</evidence>
<keyword evidence="4 6" id="KW-1133">Transmembrane helix</keyword>
<keyword evidence="8" id="KW-1185">Reference proteome</keyword>
<dbReference type="SUPFAM" id="SSF103473">
    <property type="entry name" value="MFS general substrate transporter"/>
    <property type="match status" value="1"/>
</dbReference>
<organism evidence="7 8">
    <name type="scientific">Streptomyces hyaluromycini</name>
    <dbReference type="NCBI Taxonomy" id="1377993"/>
    <lineage>
        <taxon>Bacteria</taxon>
        <taxon>Bacillati</taxon>
        <taxon>Actinomycetota</taxon>
        <taxon>Actinomycetes</taxon>
        <taxon>Kitasatosporales</taxon>
        <taxon>Streptomycetaceae</taxon>
        <taxon>Streptomyces</taxon>
    </lineage>
</organism>
<evidence type="ECO:0000313" key="7">
    <source>
        <dbReference type="EMBL" id="MER7187762.1"/>
    </source>
</evidence>